<organism evidence="22 23">
    <name type="scientific">Nannospalax galili</name>
    <name type="common">Northern Israeli blind subterranean mole rat</name>
    <name type="synonym">Spalax galili</name>
    <dbReference type="NCBI Taxonomy" id="1026970"/>
    <lineage>
        <taxon>Eukaryota</taxon>
        <taxon>Metazoa</taxon>
        <taxon>Chordata</taxon>
        <taxon>Craniata</taxon>
        <taxon>Vertebrata</taxon>
        <taxon>Euteleostomi</taxon>
        <taxon>Mammalia</taxon>
        <taxon>Eutheria</taxon>
        <taxon>Euarchontoglires</taxon>
        <taxon>Glires</taxon>
        <taxon>Rodentia</taxon>
        <taxon>Myomorpha</taxon>
        <taxon>Muroidea</taxon>
        <taxon>Spalacidae</taxon>
        <taxon>Spalacinae</taxon>
        <taxon>Nannospalax</taxon>
    </lineage>
</organism>
<dbReference type="SUPFAM" id="SSF49265">
    <property type="entry name" value="Fibronectin type III"/>
    <property type="match status" value="2"/>
</dbReference>
<evidence type="ECO:0000256" key="14">
    <source>
        <dbReference type="ARBA" id="ARBA00023180"/>
    </source>
</evidence>
<keyword evidence="14" id="KW-0325">Glycoprotein</keyword>
<dbReference type="GeneID" id="103734634"/>
<evidence type="ECO:0000259" key="21">
    <source>
        <dbReference type="Pfam" id="PF09294"/>
    </source>
</evidence>
<dbReference type="GO" id="GO:0032008">
    <property type="term" value="P:positive regulation of TOR signaling"/>
    <property type="evidence" value="ECO:0007669"/>
    <property type="project" value="Ensembl"/>
</dbReference>
<evidence type="ECO:0000256" key="3">
    <source>
        <dbReference type="ARBA" id="ARBA00009197"/>
    </source>
</evidence>
<evidence type="ECO:0000256" key="8">
    <source>
        <dbReference type="ARBA" id="ARBA00022729"/>
    </source>
</evidence>
<keyword evidence="23" id="KW-1185">Reference proteome</keyword>
<dbReference type="Proteomes" id="UP000694381">
    <property type="component" value="Unassembled WGS sequence"/>
</dbReference>
<sequence>MAIPAGRWRPRTSLAPTLLLGGLLARVVAAAETPERAYNLTWKSTNFKTILEWEPKPTNYAYKVLISSGSKDWTSKCFSKTDTECDLTDEIVKDVHQTYVAKVLSVPLNGTHFAGDLPYTNSPEFIPYKQTKLGQPRIQSFERVGTILNVTVENSPTAIRRNGTFVSLREVFGKDLSYILHYWRATSTGKKTAKTNTDEFLVDVDKGDYYCFSVEALIPSRNENQRSPQSATECMTQGQGVFRETFFIVGAVVFVAIIFIIILSLSLYNRRKGRGRNGKNAPLHGV</sequence>
<dbReference type="GO" id="GO:0002543">
    <property type="term" value="P:activation of blood coagulation via clotting cascade"/>
    <property type="evidence" value="ECO:0007669"/>
    <property type="project" value="Ensembl"/>
</dbReference>
<evidence type="ECO:0000259" key="20">
    <source>
        <dbReference type="Pfam" id="PF01108"/>
    </source>
</evidence>
<dbReference type="GeneTree" id="ENSGT00390000012668"/>
<proteinExistence type="inferred from homology"/>
<evidence type="ECO:0000256" key="2">
    <source>
        <dbReference type="ARBA" id="ARBA00004479"/>
    </source>
</evidence>
<keyword evidence="13 17" id="KW-1015">Disulfide bond</keyword>
<evidence type="ECO:0000256" key="10">
    <source>
        <dbReference type="ARBA" id="ARBA00023084"/>
    </source>
</evidence>
<dbReference type="InterPro" id="IPR050650">
    <property type="entry name" value="Type-II_Cytokine-TF_Rcpt"/>
</dbReference>
<dbReference type="PANTHER" id="PTHR20859">
    <property type="entry name" value="INTERFERON/INTERLEUKIN RECEPTOR"/>
    <property type="match status" value="1"/>
</dbReference>
<feature type="disulfide bond" evidence="17">
    <location>
        <begin position="77"/>
        <end position="85"/>
    </location>
</feature>
<evidence type="ECO:0000256" key="16">
    <source>
        <dbReference type="PIRNR" id="PIRNR002498"/>
    </source>
</evidence>
<comment type="similarity">
    <text evidence="3 16">Belongs to the tissue factor family.</text>
</comment>
<dbReference type="OMA" id="PINYVYT"/>
<evidence type="ECO:0000256" key="7">
    <source>
        <dbReference type="ARBA" id="ARBA00022696"/>
    </source>
</evidence>
<dbReference type="PANTHER" id="PTHR20859:SF22">
    <property type="entry name" value="TISSUE FACTOR"/>
    <property type="match status" value="1"/>
</dbReference>
<dbReference type="GO" id="GO:0032757">
    <property type="term" value="P:positive regulation of interleukin-8 production"/>
    <property type="evidence" value="ECO:0007669"/>
    <property type="project" value="Ensembl"/>
</dbReference>
<keyword evidence="11 18" id="KW-0472">Membrane</keyword>
<accession>A0A8C6RLP1</accession>
<keyword evidence="8 19" id="KW-0732">Signal</keyword>
<keyword evidence="10 16" id="KW-0094">Blood coagulation</keyword>
<keyword evidence="15" id="KW-0449">Lipoprotein</keyword>
<dbReference type="Pfam" id="PF01108">
    <property type="entry name" value="Tissue_fac"/>
    <property type="match status" value="1"/>
</dbReference>
<dbReference type="Pfam" id="PF09294">
    <property type="entry name" value="Interfer-bind"/>
    <property type="match status" value="1"/>
</dbReference>
<feature type="domain" description="Interferon/interleukin receptor" evidence="21">
    <location>
        <begin position="131"/>
        <end position="236"/>
    </location>
</feature>
<keyword evidence="6 18" id="KW-0812">Transmembrane</keyword>
<evidence type="ECO:0000256" key="5">
    <source>
        <dbReference type="ARBA" id="ARBA00018722"/>
    </source>
</evidence>
<evidence type="ECO:0000256" key="4">
    <source>
        <dbReference type="ARBA" id="ARBA00011184"/>
    </source>
</evidence>
<evidence type="ECO:0000256" key="11">
    <source>
        <dbReference type="ARBA" id="ARBA00023136"/>
    </source>
</evidence>
<evidence type="ECO:0000256" key="17">
    <source>
        <dbReference type="PIRSR" id="PIRSR002498-1"/>
    </source>
</evidence>
<feature type="signal peptide" evidence="19">
    <location>
        <begin position="1"/>
        <end position="30"/>
    </location>
</feature>
<comment type="subcellular location">
    <subcellularLocation>
        <location evidence="2">Membrane</location>
        <topology evidence="2">Single-pass type I membrane protein</topology>
    </subcellularLocation>
</comment>
<dbReference type="GO" id="GO:0009897">
    <property type="term" value="C:external side of plasma membrane"/>
    <property type="evidence" value="ECO:0007669"/>
    <property type="project" value="Ensembl"/>
</dbReference>
<comment type="subunit">
    <text evidence="4">Interacts with HSPE; the interaction, inhibited by heparin, promotes the generation of activated factor X and activates coagulation in the presence of activated factor VII.</text>
</comment>
<dbReference type="GO" id="GO:0001938">
    <property type="term" value="P:positive regulation of endothelial cell proliferation"/>
    <property type="evidence" value="ECO:0007669"/>
    <property type="project" value="Ensembl"/>
</dbReference>
<dbReference type="InterPro" id="IPR003961">
    <property type="entry name" value="FN3_dom"/>
</dbReference>
<gene>
    <name evidence="22" type="primary">F3</name>
</gene>
<reference evidence="22" key="1">
    <citation type="submission" date="2025-08" db="UniProtKB">
        <authorList>
            <consortium name="Ensembl"/>
        </authorList>
    </citation>
    <scope>IDENTIFICATION</scope>
</reference>
<evidence type="ECO:0000256" key="13">
    <source>
        <dbReference type="ARBA" id="ARBA00023157"/>
    </source>
</evidence>
<dbReference type="AlphaFoldDB" id="A0A8C6RLP1"/>
<dbReference type="GO" id="GO:0031012">
    <property type="term" value="C:extracellular matrix"/>
    <property type="evidence" value="ECO:0007669"/>
    <property type="project" value="Ensembl"/>
</dbReference>
<dbReference type="InterPro" id="IPR013783">
    <property type="entry name" value="Ig-like_fold"/>
</dbReference>
<dbReference type="Ensembl" id="ENSNGAT00000026483.1">
    <property type="protein sequence ID" value="ENSNGAP00000020810.1"/>
    <property type="gene ID" value="ENSNGAG00000020188.1"/>
</dbReference>
<feature type="chain" id="PRO_5034064676" description="Tissue factor" evidence="19">
    <location>
        <begin position="31"/>
        <end position="286"/>
    </location>
</feature>
<keyword evidence="7" id="KW-0356">Hemostasis</keyword>
<feature type="transmembrane region" description="Helical" evidence="18">
    <location>
        <begin position="246"/>
        <end position="268"/>
    </location>
</feature>
<dbReference type="OrthoDB" id="8942372at2759"/>
<evidence type="ECO:0000256" key="18">
    <source>
        <dbReference type="SAM" id="Phobius"/>
    </source>
</evidence>
<dbReference type="InterPro" id="IPR036116">
    <property type="entry name" value="FN3_sf"/>
</dbReference>
<dbReference type="GO" id="GO:0005543">
    <property type="term" value="F:phospholipid binding"/>
    <property type="evidence" value="ECO:0007669"/>
    <property type="project" value="Ensembl"/>
</dbReference>
<comment type="function">
    <text evidence="1 16">Initiates blood coagulation by forming a complex with circulating factor VII or VIIa. The [TF:VIIa] complex activates factors IX or X by specific limited proteolysis. TF plays a role in normal hemostasis by initiating the cell-surface assembly and propagation of the coagulation protease cascade.</text>
</comment>
<protein>
    <recommendedName>
        <fullName evidence="5 16">Tissue factor</fullName>
        <shortName evidence="16">TF</shortName>
    </recommendedName>
</protein>
<dbReference type="GO" id="GO:0005615">
    <property type="term" value="C:extracellular space"/>
    <property type="evidence" value="ECO:0007669"/>
    <property type="project" value="Ensembl"/>
</dbReference>
<evidence type="ECO:0000313" key="22">
    <source>
        <dbReference type="Ensembl" id="ENSNGAP00000020810.1"/>
    </source>
</evidence>
<dbReference type="GO" id="GO:0004896">
    <property type="term" value="F:cytokine receptor activity"/>
    <property type="evidence" value="ECO:0007669"/>
    <property type="project" value="TreeGrafter"/>
</dbReference>
<dbReference type="GO" id="GO:0002020">
    <property type="term" value="F:protease binding"/>
    <property type="evidence" value="ECO:0007669"/>
    <property type="project" value="Ensembl"/>
</dbReference>
<dbReference type="GO" id="GO:0045766">
    <property type="term" value="P:positive regulation of angiogenesis"/>
    <property type="evidence" value="ECO:0007669"/>
    <property type="project" value="Ensembl"/>
</dbReference>
<evidence type="ECO:0000256" key="15">
    <source>
        <dbReference type="ARBA" id="ARBA00023288"/>
    </source>
</evidence>
<dbReference type="PRINTS" id="PR00346">
    <property type="entry name" value="TISSUEFACTOR"/>
</dbReference>
<reference evidence="22" key="2">
    <citation type="submission" date="2025-09" db="UniProtKB">
        <authorList>
            <consortium name="Ensembl"/>
        </authorList>
    </citation>
    <scope>IDENTIFICATION</scope>
</reference>
<dbReference type="RefSeq" id="XP_008831889.1">
    <property type="nucleotide sequence ID" value="XM_008833667.3"/>
</dbReference>
<dbReference type="GO" id="GO:0004252">
    <property type="term" value="F:serine-type endopeptidase activity"/>
    <property type="evidence" value="ECO:0007669"/>
    <property type="project" value="Ensembl"/>
</dbReference>
<dbReference type="InterPro" id="IPR001187">
    <property type="entry name" value="Tissue_factor"/>
</dbReference>
<evidence type="ECO:0000313" key="23">
    <source>
        <dbReference type="Proteomes" id="UP000694381"/>
    </source>
</evidence>
<name>A0A8C6RLP1_NANGA</name>
<keyword evidence="12" id="KW-0564">Palmitate</keyword>
<evidence type="ECO:0000256" key="1">
    <source>
        <dbReference type="ARBA" id="ARBA00002201"/>
    </source>
</evidence>
<dbReference type="GO" id="GO:0002541">
    <property type="term" value="P:activation of plasma proteins involved in acute inflammatory response"/>
    <property type="evidence" value="ECO:0007669"/>
    <property type="project" value="Ensembl"/>
</dbReference>
<dbReference type="FunFam" id="2.60.40.10:FF:000746">
    <property type="entry name" value="Tissue factor"/>
    <property type="match status" value="1"/>
</dbReference>
<dbReference type="GO" id="GO:2000353">
    <property type="term" value="P:positive regulation of endothelial cell apoptotic process"/>
    <property type="evidence" value="ECO:0007669"/>
    <property type="project" value="Ensembl"/>
</dbReference>
<feature type="disulfide bond" evidence="17">
    <location>
        <begin position="211"/>
        <end position="234"/>
    </location>
</feature>
<dbReference type="PIRSF" id="PIRSF002498">
    <property type="entry name" value="Tissue_factor_3"/>
    <property type="match status" value="1"/>
</dbReference>
<dbReference type="GO" id="GO:0010641">
    <property type="term" value="P:positive regulation of platelet-derived growth factor receptor signaling pathway"/>
    <property type="evidence" value="ECO:0007669"/>
    <property type="project" value="Ensembl"/>
</dbReference>
<evidence type="ECO:0000256" key="9">
    <source>
        <dbReference type="ARBA" id="ARBA00022989"/>
    </source>
</evidence>
<evidence type="ECO:0000256" key="12">
    <source>
        <dbReference type="ARBA" id="ARBA00023139"/>
    </source>
</evidence>
<dbReference type="InterPro" id="IPR015373">
    <property type="entry name" value="Interferon/interleukin_rcp_dom"/>
</dbReference>
<feature type="domain" description="Fibronectin type-III" evidence="20">
    <location>
        <begin position="17"/>
        <end position="110"/>
    </location>
</feature>
<dbReference type="KEGG" id="ngi:103734634"/>
<dbReference type="Gene3D" id="2.60.40.10">
    <property type="entry name" value="Immunoglobulins"/>
    <property type="match status" value="2"/>
</dbReference>
<keyword evidence="9 18" id="KW-1133">Transmembrane helix</keyword>
<evidence type="ECO:0000256" key="19">
    <source>
        <dbReference type="SAM" id="SignalP"/>
    </source>
</evidence>
<dbReference type="GO" id="GO:1905286">
    <property type="term" value="C:serine-type peptidase complex"/>
    <property type="evidence" value="ECO:0007669"/>
    <property type="project" value="Ensembl"/>
</dbReference>
<dbReference type="CTD" id="2152"/>
<evidence type="ECO:0000256" key="6">
    <source>
        <dbReference type="ARBA" id="ARBA00022692"/>
    </source>
</evidence>
<dbReference type="GO" id="GO:0050927">
    <property type="term" value="P:positive regulation of positive chemotaxis"/>
    <property type="evidence" value="ECO:0007669"/>
    <property type="project" value="Ensembl"/>
</dbReference>
<dbReference type="GO" id="GO:0007596">
    <property type="term" value="P:blood coagulation"/>
    <property type="evidence" value="ECO:0007669"/>
    <property type="project" value="UniProtKB-KW"/>
</dbReference>